<accession>A0ABT2GKC5</accession>
<dbReference type="InterPro" id="IPR051910">
    <property type="entry name" value="ComF/GntX_DNA_util-trans"/>
</dbReference>
<keyword evidence="3" id="KW-0328">Glycosyltransferase</keyword>
<protein>
    <submittedName>
        <fullName evidence="3">Phosphoribosyltransferase family protein</fullName>
    </submittedName>
</protein>
<name>A0ABT2GKC5_9MICO</name>
<dbReference type="Proteomes" id="UP001165584">
    <property type="component" value="Unassembled WGS sequence"/>
</dbReference>
<evidence type="ECO:0000313" key="3">
    <source>
        <dbReference type="EMBL" id="MCS5716571.1"/>
    </source>
</evidence>
<dbReference type="Pfam" id="PF00156">
    <property type="entry name" value="Pribosyltran"/>
    <property type="match status" value="1"/>
</dbReference>
<feature type="domain" description="Phosphoribosyltransferase" evidence="2">
    <location>
        <begin position="172"/>
        <end position="229"/>
    </location>
</feature>
<keyword evidence="3" id="KW-0808">Transferase</keyword>
<dbReference type="InterPro" id="IPR029057">
    <property type="entry name" value="PRTase-like"/>
</dbReference>
<evidence type="ECO:0000256" key="1">
    <source>
        <dbReference type="ARBA" id="ARBA00008007"/>
    </source>
</evidence>
<evidence type="ECO:0000313" key="4">
    <source>
        <dbReference type="Proteomes" id="UP001165584"/>
    </source>
</evidence>
<dbReference type="Gene3D" id="3.40.50.2020">
    <property type="match status" value="1"/>
</dbReference>
<gene>
    <name evidence="3" type="ORF">N1027_00295</name>
</gene>
<dbReference type="RefSeq" id="WP_259503741.1">
    <property type="nucleotide sequence ID" value="NZ_JANLCM010000001.1"/>
</dbReference>
<dbReference type="CDD" id="cd06223">
    <property type="entry name" value="PRTases_typeI"/>
    <property type="match status" value="1"/>
</dbReference>
<dbReference type="SUPFAM" id="SSF53271">
    <property type="entry name" value="PRTase-like"/>
    <property type="match status" value="1"/>
</dbReference>
<organism evidence="3 4">
    <name type="scientific">Herbiconiux aconitum</name>
    <dbReference type="NCBI Taxonomy" id="2970913"/>
    <lineage>
        <taxon>Bacteria</taxon>
        <taxon>Bacillati</taxon>
        <taxon>Actinomycetota</taxon>
        <taxon>Actinomycetes</taxon>
        <taxon>Micrococcales</taxon>
        <taxon>Microbacteriaceae</taxon>
        <taxon>Herbiconiux</taxon>
    </lineage>
</organism>
<keyword evidence="4" id="KW-1185">Reference proteome</keyword>
<proteinExistence type="inferred from homology"/>
<reference evidence="3" key="1">
    <citation type="submission" date="2022-08" db="EMBL/GenBank/DDBJ databases">
        <authorList>
            <person name="Deng Y."/>
            <person name="Han X.-F."/>
            <person name="Zhang Y.-Q."/>
        </authorList>
    </citation>
    <scope>NUCLEOTIDE SEQUENCE</scope>
    <source>
        <strain evidence="3">CPCC 205763</strain>
    </source>
</reference>
<comment type="caution">
    <text evidence="3">The sequence shown here is derived from an EMBL/GenBank/DDBJ whole genome shotgun (WGS) entry which is preliminary data.</text>
</comment>
<evidence type="ECO:0000259" key="2">
    <source>
        <dbReference type="Pfam" id="PF00156"/>
    </source>
</evidence>
<comment type="similarity">
    <text evidence="1">Belongs to the ComF/GntX family.</text>
</comment>
<dbReference type="PANTHER" id="PTHR47505:SF1">
    <property type="entry name" value="DNA UTILIZATION PROTEIN YHGH"/>
    <property type="match status" value="1"/>
</dbReference>
<dbReference type="GO" id="GO:0016757">
    <property type="term" value="F:glycosyltransferase activity"/>
    <property type="evidence" value="ECO:0007669"/>
    <property type="project" value="UniProtKB-KW"/>
</dbReference>
<dbReference type="PANTHER" id="PTHR47505">
    <property type="entry name" value="DNA UTILIZATION PROTEIN YHGH"/>
    <property type="match status" value="1"/>
</dbReference>
<dbReference type="InterPro" id="IPR000836">
    <property type="entry name" value="PRTase_dom"/>
</dbReference>
<dbReference type="EMBL" id="JANLCM010000001">
    <property type="protein sequence ID" value="MCS5716571.1"/>
    <property type="molecule type" value="Genomic_DNA"/>
</dbReference>
<sequence>MTAFRLLLPSVLGDWIADAATVLLPVSCAGCGAPDRVVCAACRLELAPRLATVRAGPLPVAVIVALEYGGVVARVLSAVKEHGRTDALRLLAPAMRAALLCAVSAARKGGVTDAQIVTMPSARAAVRRRGYRPVDLLVHRAGHRVARPPGLVLRRSIADQAGLSAIERTANLRGAMQASGALAGRAVLLVDDVLTTGSTLAEAHRAISERGGVVIGAACLAHTAKRKMTERVLTGDSPGLAQ</sequence>